<dbReference type="SUPFAM" id="SSF46589">
    <property type="entry name" value="tRNA-binding arm"/>
    <property type="match status" value="1"/>
</dbReference>
<comment type="subunit">
    <text evidence="12">Homodimer. The tRNA molecule binds across the dimer.</text>
</comment>
<dbReference type="InterPro" id="IPR042103">
    <property type="entry name" value="SerRS_1_N_sf"/>
</dbReference>
<accession>A0ABQ5U5N5</accession>
<protein>
    <recommendedName>
        <fullName evidence="12">Serine--tRNA ligase</fullName>
        <ecNumber evidence="12">6.1.1.11</ecNumber>
    </recommendedName>
    <alternativeName>
        <fullName evidence="12">Seryl-tRNA synthetase</fullName>
        <shortName evidence="12">SerRS</shortName>
    </alternativeName>
    <alternativeName>
        <fullName evidence="12">Seryl-tRNA(Ser/Sec) synthetase</fullName>
    </alternativeName>
</protein>
<feature type="binding site" evidence="12">
    <location>
        <position position="283"/>
    </location>
    <ligand>
        <name>L-serine</name>
        <dbReference type="ChEBI" id="CHEBI:33384"/>
    </ligand>
</feature>
<comment type="function">
    <text evidence="12">Catalyzes the attachment of serine to tRNA(Ser). Is also able to aminoacylate tRNA(Sec) with serine, to form the misacylated tRNA L-seryl-tRNA(Sec), which will be further converted into selenocysteinyl-tRNA(Sec).</text>
</comment>
<feature type="binding site" evidence="12">
    <location>
        <begin position="229"/>
        <end position="231"/>
    </location>
    <ligand>
        <name>L-serine</name>
        <dbReference type="ChEBI" id="CHEBI:33384"/>
    </ligand>
</feature>
<dbReference type="InterPro" id="IPR002317">
    <property type="entry name" value="Ser-tRNA-ligase_type_1"/>
</dbReference>
<comment type="caution">
    <text evidence="15">The sequence shown here is derived from an EMBL/GenBank/DDBJ whole genome shotgun (WGS) entry which is preliminary data.</text>
</comment>
<dbReference type="InterPro" id="IPR006195">
    <property type="entry name" value="aa-tRNA-synth_II"/>
</dbReference>
<feature type="coiled-coil region" evidence="13">
    <location>
        <begin position="30"/>
        <end position="88"/>
    </location>
</feature>
<dbReference type="InterPro" id="IPR045864">
    <property type="entry name" value="aa-tRNA-synth_II/BPL/LPL"/>
</dbReference>
<reference evidence="15" key="2">
    <citation type="submission" date="2023-01" db="EMBL/GenBank/DDBJ databases">
        <title>Draft genome sequence of Sneathiella chinensis strain NBRC 103408.</title>
        <authorList>
            <person name="Sun Q."/>
            <person name="Mori K."/>
        </authorList>
    </citation>
    <scope>NUCLEOTIDE SEQUENCE</scope>
    <source>
        <strain evidence="15">NBRC 103408</strain>
    </source>
</reference>
<keyword evidence="13" id="KW-0175">Coiled coil</keyword>
<comment type="subcellular location">
    <subcellularLocation>
        <location evidence="1 12">Cytoplasm</location>
    </subcellularLocation>
</comment>
<dbReference type="NCBIfam" id="TIGR00414">
    <property type="entry name" value="serS"/>
    <property type="match status" value="1"/>
</dbReference>
<feature type="binding site" evidence="12">
    <location>
        <begin position="347"/>
        <end position="350"/>
    </location>
    <ligand>
        <name>ATP</name>
        <dbReference type="ChEBI" id="CHEBI:30616"/>
    </ligand>
</feature>
<dbReference type="RefSeq" id="WP_169561540.1">
    <property type="nucleotide sequence ID" value="NZ_BSNF01000008.1"/>
</dbReference>
<reference evidence="15" key="1">
    <citation type="journal article" date="2014" name="Int. J. Syst. Evol. Microbiol.">
        <title>Complete genome of a new Firmicutes species belonging to the dominant human colonic microbiota ('Ruminococcus bicirculans') reveals two chromosomes and a selective capacity to utilize plant glucans.</title>
        <authorList>
            <consortium name="NISC Comparative Sequencing Program"/>
            <person name="Wegmann U."/>
            <person name="Louis P."/>
            <person name="Goesmann A."/>
            <person name="Henrissat B."/>
            <person name="Duncan S.H."/>
            <person name="Flint H.J."/>
        </authorList>
    </citation>
    <scope>NUCLEOTIDE SEQUENCE</scope>
    <source>
        <strain evidence="15">NBRC 103408</strain>
    </source>
</reference>
<evidence type="ECO:0000256" key="7">
    <source>
        <dbReference type="ARBA" id="ARBA00022840"/>
    </source>
</evidence>
<dbReference type="Gene3D" id="1.10.287.40">
    <property type="entry name" value="Serine-tRNA synthetase, tRNA binding domain"/>
    <property type="match status" value="1"/>
</dbReference>
<dbReference type="PROSITE" id="PS50862">
    <property type="entry name" value="AA_TRNA_LIGASE_II"/>
    <property type="match status" value="1"/>
</dbReference>
<keyword evidence="7 12" id="KW-0067">ATP-binding</keyword>
<gene>
    <name evidence="12 15" type="primary">serS</name>
    <name evidence="15" type="ORF">GCM10007924_26910</name>
</gene>
<dbReference type="Proteomes" id="UP001161409">
    <property type="component" value="Unassembled WGS sequence"/>
</dbReference>
<dbReference type="PANTHER" id="PTHR43697">
    <property type="entry name" value="SERYL-TRNA SYNTHETASE"/>
    <property type="match status" value="1"/>
</dbReference>
<comment type="caution">
    <text evidence="12">Lacks conserved residue(s) required for the propagation of feature annotation.</text>
</comment>
<comment type="domain">
    <text evidence="12">Consists of two distinct domains, a catalytic core and a N-terminal extension that is involved in tRNA binding.</text>
</comment>
<dbReference type="SUPFAM" id="SSF55681">
    <property type="entry name" value="Class II aaRS and biotin synthetases"/>
    <property type="match status" value="1"/>
</dbReference>
<keyword evidence="8 12" id="KW-0648">Protein biosynthesis</keyword>
<dbReference type="InterPro" id="IPR010978">
    <property type="entry name" value="tRNA-bd_arm"/>
</dbReference>
<evidence type="ECO:0000256" key="11">
    <source>
        <dbReference type="ARBA" id="ARBA00048823"/>
    </source>
</evidence>
<sequence length="423" mass="47010">MLDLRWIRENPDAFDAALLRRGAEPLSAVVVELDESRRKLQTELQTAQARRNEAAKAIGKAKAAGEDADALIREVSDLKASVQEMEASERDMAARMDDLLAGIPNVLKDDVPDGADEDDNVEVRRFGDVPSFDFEPKEHYELGEALGMMDFETAAKLSGSRFVVTSGQIARMERALAAFMMDVHTEEKGYLEVSPPVMVRDHALFGTGQLPKFEEDLYKVDTGSYMIPTAEVPLTNLVRDSILSEEELPRRFTAHTLCFRSEAGSAGKDTAGMLRQHQFAKVEMVSITTPETSNEEHERMTGCAEDILQRLGLPYRVMVLCAGDTGFGARKTYDIEVWLPGQDRYREISSCSVCGDFQARRMKARYRPDGEKGTRFVHTLNGSGLAVGRTLIAVMENYQQADGSIVVPEVLRPYMGGLEKITK</sequence>
<dbReference type="PIRSF" id="PIRSF001529">
    <property type="entry name" value="Ser-tRNA-synth_IIa"/>
    <property type="match status" value="1"/>
</dbReference>
<evidence type="ECO:0000256" key="8">
    <source>
        <dbReference type="ARBA" id="ARBA00022917"/>
    </source>
</evidence>
<evidence type="ECO:0000313" key="15">
    <source>
        <dbReference type="EMBL" id="GLQ07470.1"/>
    </source>
</evidence>
<evidence type="ECO:0000256" key="1">
    <source>
        <dbReference type="ARBA" id="ARBA00004496"/>
    </source>
</evidence>
<keyword evidence="16" id="KW-1185">Reference proteome</keyword>
<dbReference type="InterPro" id="IPR002314">
    <property type="entry name" value="aa-tRNA-synt_IIb"/>
</dbReference>
<evidence type="ECO:0000313" key="16">
    <source>
        <dbReference type="Proteomes" id="UP001161409"/>
    </source>
</evidence>
<keyword evidence="4 12" id="KW-0963">Cytoplasm</keyword>
<dbReference type="Pfam" id="PF00587">
    <property type="entry name" value="tRNA-synt_2b"/>
    <property type="match status" value="1"/>
</dbReference>
<feature type="binding site" evidence="12">
    <location>
        <begin position="260"/>
        <end position="262"/>
    </location>
    <ligand>
        <name>ATP</name>
        <dbReference type="ChEBI" id="CHEBI:30616"/>
    </ligand>
</feature>
<evidence type="ECO:0000256" key="9">
    <source>
        <dbReference type="ARBA" id="ARBA00023146"/>
    </source>
</evidence>
<feature type="binding site" evidence="12">
    <location>
        <position position="383"/>
    </location>
    <ligand>
        <name>L-serine</name>
        <dbReference type="ChEBI" id="CHEBI:33384"/>
    </ligand>
</feature>
<organism evidence="15 16">
    <name type="scientific">Sneathiella chinensis</name>
    <dbReference type="NCBI Taxonomy" id="349750"/>
    <lineage>
        <taxon>Bacteria</taxon>
        <taxon>Pseudomonadati</taxon>
        <taxon>Pseudomonadota</taxon>
        <taxon>Alphaproteobacteria</taxon>
        <taxon>Sneathiellales</taxon>
        <taxon>Sneathiellaceae</taxon>
        <taxon>Sneathiella</taxon>
    </lineage>
</organism>
<evidence type="ECO:0000256" key="5">
    <source>
        <dbReference type="ARBA" id="ARBA00022598"/>
    </source>
</evidence>
<keyword evidence="6 12" id="KW-0547">Nucleotide-binding</keyword>
<comment type="catalytic activity">
    <reaction evidence="11 12">
        <text>tRNA(Ser) + L-serine + ATP = L-seryl-tRNA(Ser) + AMP + diphosphate + H(+)</text>
        <dbReference type="Rhea" id="RHEA:12292"/>
        <dbReference type="Rhea" id="RHEA-COMP:9669"/>
        <dbReference type="Rhea" id="RHEA-COMP:9703"/>
        <dbReference type="ChEBI" id="CHEBI:15378"/>
        <dbReference type="ChEBI" id="CHEBI:30616"/>
        <dbReference type="ChEBI" id="CHEBI:33019"/>
        <dbReference type="ChEBI" id="CHEBI:33384"/>
        <dbReference type="ChEBI" id="CHEBI:78442"/>
        <dbReference type="ChEBI" id="CHEBI:78533"/>
        <dbReference type="ChEBI" id="CHEBI:456215"/>
        <dbReference type="EC" id="6.1.1.11"/>
    </reaction>
</comment>
<evidence type="ECO:0000256" key="4">
    <source>
        <dbReference type="ARBA" id="ARBA00022490"/>
    </source>
</evidence>
<evidence type="ECO:0000256" key="2">
    <source>
        <dbReference type="ARBA" id="ARBA00005045"/>
    </source>
</evidence>
<evidence type="ECO:0000256" key="10">
    <source>
        <dbReference type="ARBA" id="ARBA00047929"/>
    </source>
</evidence>
<dbReference type="PRINTS" id="PR00981">
    <property type="entry name" value="TRNASYNTHSER"/>
</dbReference>
<dbReference type="Pfam" id="PF02403">
    <property type="entry name" value="Seryl_tRNA_N"/>
    <property type="match status" value="1"/>
</dbReference>
<dbReference type="EMBL" id="BSNF01000008">
    <property type="protein sequence ID" value="GLQ07470.1"/>
    <property type="molecule type" value="Genomic_DNA"/>
</dbReference>
<dbReference type="CDD" id="cd00770">
    <property type="entry name" value="SerRS_core"/>
    <property type="match status" value="1"/>
</dbReference>
<keyword evidence="5 12" id="KW-0436">Ligase</keyword>
<keyword evidence="9 12" id="KW-0030">Aminoacyl-tRNA synthetase</keyword>
<evidence type="ECO:0000256" key="3">
    <source>
        <dbReference type="ARBA" id="ARBA00010728"/>
    </source>
</evidence>
<comment type="catalytic activity">
    <reaction evidence="10 12">
        <text>tRNA(Sec) + L-serine + ATP = L-seryl-tRNA(Sec) + AMP + diphosphate + H(+)</text>
        <dbReference type="Rhea" id="RHEA:42580"/>
        <dbReference type="Rhea" id="RHEA-COMP:9742"/>
        <dbReference type="Rhea" id="RHEA-COMP:10128"/>
        <dbReference type="ChEBI" id="CHEBI:15378"/>
        <dbReference type="ChEBI" id="CHEBI:30616"/>
        <dbReference type="ChEBI" id="CHEBI:33019"/>
        <dbReference type="ChEBI" id="CHEBI:33384"/>
        <dbReference type="ChEBI" id="CHEBI:78442"/>
        <dbReference type="ChEBI" id="CHEBI:78533"/>
        <dbReference type="ChEBI" id="CHEBI:456215"/>
        <dbReference type="EC" id="6.1.1.11"/>
    </reaction>
</comment>
<dbReference type="EC" id="6.1.1.11" evidence="12"/>
<evidence type="ECO:0000259" key="14">
    <source>
        <dbReference type="PROSITE" id="PS50862"/>
    </source>
</evidence>
<evidence type="ECO:0000256" key="6">
    <source>
        <dbReference type="ARBA" id="ARBA00022741"/>
    </source>
</evidence>
<dbReference type="InterPro" id="IPR015866">
    <property type="entry name" value="Ser-tRNA-synth_1_N"/>
</dbReference>
<dbReference type="HAMAP" id="MF_00176">
    <property type="entry name" value="Ser_tRNA_synth_type1"/>
    <property type="match status" value="1"/>
</dbReference>
<proteinExistence type="inferred from homology"/>
<dbReference type="InterPro" id="IPR033729">
    <property type="entry name" value="SerRS_core"/>
</dbReference>
<dbReference type="GO" id="GO:0016874">
    <property type="term" value="F:ligase activity"/>
    <property type="evidence" value="ECO:0007669"/>
    <property type="project" value="UniProtKB-KW"/>
</dbReference>
<evidence type="ECO:0000256" key="13">
    <source>
        <dbReference type="SAM" id="Coils"/>
    </source>
</evidence>
<name>A0ABQ5U5N5_9PROT</name>
<comment type="similarity">
    <text evidence="3 12">Belongs to the class-II aminoacyl-tRNA synthetase family. Type-1 seryl-tRNA synthetase subfamily.</text>
</comment>
<dbReference type="Gene3D" id="3.30.930.10">
    <property type="entry name" value="Bira Bifunctional Protein, Domain 2"/>
    <property type="match status" value="1"/>
</dbReference>
<dbReference type="PANTHER" id="PTHR43697:SF1">
    <property type="entry name" value="SERINE--TRNA LIGASE"/>
    <property type="match status" value="1"/>
</dbReference>
<comment type="pathway">
    <text evidence="2 12">Aminoacyl-tRNA biosynthesis; selenocysteinyl-tRNA(Sec) biosynthesis; L-seryl-tRNA(Sec) from L-serine and tRNA(Sec): step 1/1.</text>
</comment>
<feature type="domain" description="Aminoacyl-transfer RNA synthetases class-II family profile" evidence="14">
    <location>
        <begin position="171"/>
        <end position="408"/>
    </location>
</feature>
<evidence type="ECO:0000256" key="12">
    <source>
        <dbReference type="HAMAP-Rule" id="MF_00176"/>
    </source>
</evidence>